<feature type="domain" description="Peptidase M15A C-terminal" evidence="2">
    <location>
        <begin position="288"/>
        <end position="389"/>
    </location>
</feature>
<dbReference type="Pfam" id="PF08291">
    <property type="entry name" value="Peptidase_M15_3"/>
    <property type="match status" value="1"/>
</dbReference>
<dbReference type="Gene3D" id="3.30.1380.10">
    <property type="match status" value="1"/>
</dbReference>
<name>A0A6B3NI44_9CYAN</name>
<evidence type="ECO:0000313" key="3">
    <source>
        <dbReference type="EMBL" id="NER31380.1"/>
    </source>
</evidence>
<dbReference type="AlphaFoldDB" id="A0A6B3NI44"/>
<protein>
    <submittedName>
        <fullName evidence="3">DUF882 domain-containing protein</fullName>
    </submittedName>
</protein>
<dbReference type="EMBL" id="JAAHFQ010000801">
    <property type="protein sequence ID" value="NER31380.1"/>
    <property type="molecule type" value="Genomic_DNA"/>
</dbReference>
<sequence length="401" mass="45738">MTQYTLTRLKPHYERLWAACQVRADLIDKIEEIASQIIELRPYYEKVGTEFPVPWWWVGCIHYRQNFTLIDSFILEMLGKLKMLQFENMPDEPDIPTLLFAFDAWNGFRGIVNDISSLVWAGTNHLKIETTVPGLGAIAFYMYHAGLTQTDADAREHKPGEVKLVVLTTTTFKNSPIQSYKLQESEKITVNQGQVFSIVEDDPYEDGAHVRVVLADDSLGEKKVWFCYSQHVEIRGCQSDNKPQDEPEILPEPSKRNRGKLIDIPGESDVCLFDPILGENCHFTWAEATKGGTRLPENQKVVDNIKKITEGLEEIRELFGAKPITITSFYRPPHINRQVGGARNSRHIQGDAVDFVIQGIPPKEVHRRLEPWWGSRGGIASASVFTHVDCRGYKARWSYGY</sequence>
<feature type="region of interest" description="Disordered" evidence="1">
    <location>
        <begin position="238"/>
        <end position="259"/>
    </location>
</feature>
<evidence type="ECO:0000256" key="1">
    <source>
        <dbReference type="SAM" id="MobiDB-lite"/>
    </source>
</evidence>
<gene>
    <name evidence="3" type="ORF">F6J89_28135</name>
</gene>
<evidence type="ECO:0000259" key="2">
    <source>
        <dbReference type="Pfam" id="PF08291"/>
    </source>
</evidence>
<accession>A0A6B3NI44</accession>
<reference evidence="3" key="1">
    <citation type="submission" date="2019-11" db="EMBL/GenBank/DDBJ databases">
        <title>Genomic insights into an expanded diversity of filamentous marine cyanobacteria reveals the extraordinary biosynthetic potential of Moorea and Okeania.</title>
        <authorList>
            <person name="Ferreira Leao T."/>
            <person name="Wang M."/>
            <person name="Moss N."/>
            <person name="Da Silva R."/>
            <person name="Sanders J."/>
            <person name="Nurk S."/>
            <person name="Gurevich A."/>
            <person name="Humphrey G."/>
            <person name="Reher R."/>
            <person name="Zhu Q."/>
            <person name="Belda-Ferre P."/>
            <person name="Glukhov E."/>
            <person name="Rex R."/>
            <person name="Dorrestein P.C."/>
            <person name="Knight R."/>
            <person name="Pevzner P."/>
            <person name="Gerwick W.H."/>
            <person name="Gerwick L."/>
        </authorList>
    </citation>
    <scope>NUCLEOTIDE SEQUENCE</scope>
    <source>
        <strain evidence="3">SIO1C4</strain>
    </source>
</reference>
<dbReference type="SUPFAM" id="SSF55166">
    <property type="entry name" value="Hedgehog/DD-peptidase"/>
    <property type="match status" value="1"/>
</dbReference>
<organism evidence="3">
    <name type="scientific">Symploca sp. SIO1C4</name>
    <dbReference type="NCBI Taxonomy" id="2607765"/>
    <lineage>
        <taxon>Bacteria</taxon>
        <taxon>Bacillati</taxon>
        <taxon>Cyanobacteriota</taxon>
        <taxon>Cyanophyceae</taxon>
        <taxon>Coleofasciculales</taxon>
        <taxon>Coleofasciculaceae</taxon>
        <taxon>Symploca</taxon>
    </lineage>
</organism>
<comment type="caution">
    <text evidence="3">The sequence shown here is derived from an EMBL/GenBank/DDBJ whole genome shotgun (WGS) entry which is preliminary data.</text>
</comment>
<dbReference type="InterPro" id="IPR009045">
    <property type="entry name" value="Zn_M74/Hedgehog-like"/>
</dbReference>
<dbReference type="InterPro" id="IPR013230">
    <property type="entry name" value="Peptidase_M15A_C"/>
</dbReference>
<proteinExistence type="predicted"/>